<protein>
    <recommendedName>
        <fullName evidence="3">Thymidylate kinase-like domain-containing protein</fullName>
    </recommendedName>
</protein>
<sequence length="230" mass="27013">MKKSEFIINRKKGVLVVYEGISGSGKSEGIAKLSHYLSAMDIGSTVIEWNSNARIRKWVKSLNRLGLLTSMLYSVLQWLSFLLDYWRIILPALRKNHIVIADRYIYTGITRDDVNGAGRWLGLLLCRLVRKPDVVLFYDTQPKVCHERIRLRGKALFHTNKKIHTNELIKNKELHYLEEMRRAYIRLFAVLQQRSMNIVFVNEESVNVHTSVEGYIYRKRDYFNYRVSNS</sequence>
<dbReference type="Proteomes" id="UP000298246">
    <property type="component" value="Unassembled WGS sequence"/>
</dbReference>
<accession>A0A4Y8Q371</accession>
<dbReference type="OrthoDB" id="9774907at2"/>
<gene>
    <name evidence="4" type="ORF">B5M42_10530</name>
</gene>
<organism evidence="4 5">
    <name type="scientific">Paenibacillus athensensis</name>
    <dbReference type="NCBI Taxonomy" id="1967502"/>
    <lineage>
        <taxon>Bacteria</taxon>
        <taxon>Bacillati</taxon>
        <taxon>Bacillota</taxon>
        <taxon>Bacilli</taxon>
        <taxon>Bacillales</taxon>
        <taxon>Paenibacillaceae</taxon>
        <taxon>Paenibacillus</taxon>
    </lineage>
</organism>
<keyword evidence="5" id="KW-1185">Reference proteome</keyword>
<dbReference type="EMBL" id="MYFO01000011">
    <property type="protein sequence ID" value="TFE87987.1"/>
    <property type="molecule type" value="Genomic_DNA"/>
</dbReference>
<comment type="similarity">
    <text evidence="1">Belongs to the thymidylate kinase family.</text>
</comment>
<keyword evidence="2" id="KW-0472">Membrane</keyword>
<feature type="transmembrane region" description="Helical" evidence="2">
    <location>
        <begin position="65"/>
        <end position="86"/>
    </location>
</feature>
<dbReference type="GO" id="GO:0006235">
    <property type="term" value="P:dTTP biosynthetic process"/>
    <property type="evidence" value="ECO:0007669"/>
    <property type="project" value="TreeGrafter"/>
</dbReference>
<evidence type="ECO:0000313" key="4">
    <source>
        <dbReference type="EMBL" id="TFE87987.1"/>
    </source>
</evidence>
<dbReference type="GO" id="GO:0005737">
    <property type="term" value="C:cytoplasm"/>
    <property type="evidence" value="ECO:0007669"/>
    <property type="project" value="TreeGrafter"/>
</dbReference>
<dbReference type="RefSeq" id="WP_134752519.1">
    <property type="nucleotide sequence ID" value="NZ_MYFO02000003.1"/>
</dbReference>
<proteinExistence type="inferred from homology"/>
<dbReference type="InterPro" id="IPR039430">
    <property type="entry name" value="Thymidylate_kin-like_dom"/>
</dbReference>
<dbReference type="InterPro" id="IPR027417">
    <property type="entry name" value="P-loop_NTPase"/>
</dbReference>
<feature type="domain" description="Thymidylate kinase-like" evidence="3">
    <location>
        <begin position="19"/>
        <end position="211"/>
    </location>
</feature>
<comment type="caution">
    <text evidence="4">The sequence shown here is derived from an EMBL/GenBank/DDBJ whole genome shotgun (WGS) entry which is preliminary data.</text>
</comment>
<dbReference type="GO" id="GO:0006233">
    <property type="term" value="P:dTDP biosynthetic process"/>
    <property type="evidence" value="ECO:0007669"/>
    <property type="project" value="TreeGrafter"/>
</dbReference>
<dbReference type="PANTHER" id="PTHR10344">
    <property type="entry name" value="THYMIDYLATE KINASE"/>
    <property type="match status" value="1"/>
</dbReference>
<dbReference type="PANTHER" id="PTHR10344:SF1">
    <property type="entry name" value="THYMIDYLATE KINASE"/>
    <property type="match status" value="1"/>
</dbReference>
<keyword evidence="2" id="KW-1133">Transmembrane helix</keyword>
<evidence type="ECO:0000259" key="3">
    <source>
        <dbReference type="Pfam" id="PF02223"/>
    </source>
</evidence>
<keyword evidence="2" id="KW-0812">Transmembrane</keyword>
<dbReference type="Pfam" id="PF02223">
    <property type="entry name" value="Thymidylate_kin"/>
    <property type="match status" value="1"/>
</dbReference>
<dbReference type="GO" id="GO:0006227">
    <property type="term" value="P:dUDP biosynthetic process"/>
    <property type="evidence" value="ECO:0007669"/>
    <property type="project" value="TreeGrafter"/>
</dbReference>
<dbReference type="Gene3D" id="3.40.50.300">
    <property type="entry name" value="P-loop containing nucleotide triphosphate hydrolases"/>
    <property type="match status" value="1"/>
</dbReference>
<evidence type="ECO:0000256" key="2">
    <source>
        <dbReference type="SAM" id="Phobius"/>
    </source>
</evidence>
<evidence type="ECO:0000313" key="5">
    <source>
        <dbReference type="Proteomes" id="UP000298246"/>
    </source>
</evidence>
<dbReference type="AlphaFoldDB" id="A0A4Y8Q371"/>
<name>A0A4Y8Q371_9BACL</name>
<evidence type="ECO:0000256" key="1">
    <source>
        <dbReference type="ARBA" id="ARBA00009776"/>
    </source>
</evidence>
<dbReference type="GO" id="GO:0004798">
    <property type="term" value="F:dTMP kinase activity"/>
    <property type="evidence" value="ECO:0007669"/>
    <property type="project" value="TreeGrafter"/>
</dbReference>
<reference evidence="4 5" key="1">
    <citation type="submission" date="2017-03" db="EMBL/GenBank/DDBJ databases">
        <title>Isolation of Levoglucosan Utilizing Bacteria.</title>
        <authorList>
            <person name="Arya A.S."/>
        </authorList>
    </citation>
    <scope>NUCLEOTIDE SEQUENCE [LARGE SCALE GENOMIC DNA]</scope>
    <source>
        <strain evidence="4 5">MEC069</strain>
    </source>
</reference>
<dbReference type="SUPFAM" id="SSF52540">
    <property type="entry name" value="P-loop containing nucleoside triphosphate hydrolases"/>
    <property type="match status" value="1"/>
</dbReference>